<dbReference type="EMBL" id="CP013110">
    <property type="protein sequence ID" value="APG94956.1"/>
    <property type="molecule type" value="Genomic_DNA"/>
</dbReference>
<accession>A0A1L3LY37</accession>
<protein>
    <submittedName>
        <fullName evidence="1">Uncharacterized protein</fullName>
    </submittedName>
</protein>
<dbReference type="KEGG" id="same:SAMCFNEI73_pC1248"/>
<geneLocation type="plasmid" evidence="1 2">
    <name>C</name>
</geneLocation>
<reference evidence="1 2" key="1">
    <citation type="submission" date="2015-10" db="EMBL/GenBank/DDBJ databases">
        <title>Genomic differences between typical nodule nitrogen-fixing rhizobial strains and those coming from bean seeds.</title>
        <authorList>
            <person name="Peralta H."/>
            <person name="Aguilar-Vera A."/>
            <person name="Diaz R."/>
            <person name="Mora Y."/>
            <person name="Martinez-Batallar G."/>
            <person name="Salazar E."/>
            <person name="Vargas-Lagunas C."/>
            <person name="Encarnacion S."/>
            <person name="Girard L."/>
            <person name="Mora J."/>
        </authorList>
    </citation>
    <scope>NUCLEOTIDE SEQUENCE [LARGE SCALE GENOMIC DNA]</scope>
    <source>
        <strain evidence="1 2">CFNEI 73</strain>
        <plasmid evidence="1 2">C</plasmid>
    </source>
</reference>
<evidence type="ECO:0000313" key="2">
    <source>
        <dbReference type="Proteomes" id="UP000182306"/>
    </source>
</evidence>
<dbReference type="Proteomes" id="UP000182306">
    <property type="component" value="Plasmid C"/>
</dbReference>
<keyword evidence="2" id="KW-1185">Reference proteome</keyword>
<gene>
    <name evidence="1" type="ORF">SAMCFNEI73_pC1248</name>
</gene>
<keyword evidence="1" id="KW-0614">Plasmid</keyword>
<proteinExistence type="predicted"/>
<dbReference type="AlphaFoldDB" id="A0A1L3LY37"/>
<name>A0A1L3LY37_9HYPH</name>
<organism evidence="1 2">
    <name type="scientific">Sinorhizobium americanum</name>
    <dbReference type="NCBI Taxonomy" id="194963"/>
    <lineage>
        <taxon>Bacteria</taxon>
        <taxon>Pseudomonadati</taxon>
        <taxon>Pseudomonadota</taxon>
        <taxon>Alphaproteobacteria</taxon>
        <taxon>Hyphomicrobiales</taxon>
        <taxon>Rhizobiaceae</taxon>
        <taxon>Sinorhizobium/Ensifer group</taxon>
        <taxon>Sinorhizobium</taxon>
    </lineage>
</organism>
<evidence type="ECO:0000313" key="1">
    <source>
        <dbReference type="EMBL" id="APG94956.1"/>
    </source>
</evidence>
<sequence>MTFRNRDGASLAFATNSGDFSTQYVSSAKDGTLNNGEGCCASQASAKA</sequence>